<comment type="subcellular location">
    <subcellularLocation>
        <location evidence="1">Membrane</location>
        <topology evidence="1">Single-pass membrane protein</topology>
    </subcellularLocation>
</comment>
<keyword evidence="7 15" id="KW-0732">Signal</keyword>
<feature type="domain" description="Leucine-rich repeat-containing N-terminal plant-type" evidence="16">
    <location>
        <begin position="32"/>
        <end position="64"/>
    </location>
</feature>
<dbReference type="GO" id="GO:0005524">
    <property type="term" value="F:ATP binding"/>
    <property type="evidence" value="ECO:0007669"/>
    <property type="project" value="UniProtKB-KW"/>
</dbReference>
<evidence type="ECO:0000313" key="17">
    <source>
        <dbReference type="EMBL" id="KAF9678242.1"/>
    </source>
</evidence>
<dbReference type="PANTHER" id="PTHR45974">
    <property type="entry name" value="RECEPTOR-LIKE PROTEIN 55"/>
    <property type="match status" value="1"/>
</dbReference>
<dbReference type="PANTHER" id="PTHR45974:SF266">
    <property type="entry name" value="LEUCINE-RICH REPEAT RECEPTOR PROTEIN KINASE HPCA1"/>
    <property type="match status" value="1"/>
</dbReference>
<dbReference type="EC" id="2.7.11.1" evidence="2"/>
<gene>
    <name evidence="17" type="ORF">SADUNF_Sadunf07G0014500</name>
</gene>
<dbReference type="InterPro" id="IPR003591">
    <property type="entry name" value="Leu-rich_rpt_typical-subtyp"/>
</dbReference>
<keyword evidence="14" id="KW-0325">Glycoprotein</keyword>
<dbReference type="FunFam" id="3.80.10.10:FF:000716">
    <property type="entry name" value="LRR receptor-like serine/threonine-protein kinase GSO1"/>
    <property type="match status" value="1"/>
</dbReference>
<keyword evidence="6" id="KW-0812">Transmembrane</keyword>
<evidence type="ECO:0000256" key="15">
    <source>
        <dbReference type="SAM" id="SignalP"/>
    </source>
</evidence>
<dbReference type="PROSITE" id="PS51450">
    <property type="entry name" value="LRR"/>
    <property type="match status" value="1"/>
</dbReference>
<sequence length="1184" mass="130289">MGALKFPSFSLVLLITITRLLVGAESKTFWGDIEVLKEVKNAVDRNSVNPGSCLSSWDFAVDPCDNLFSESFTCGFRCDIVVSKTSRVTELSLDQAGYSGSLTSISWNLPYLQTLDLSNNFFYGQIPESVSNLTQLSRLGLSRNMFSGEIPTSIGSLSSLEELYLDNNNLQGNIPASFNGLVSLKRLEIQSNKLDGELPELGSLKNLSFLDVSENAISGNVPLTLPESLVQISMRNNSLQGKLDPQNFKNLAILQVLDLSHNNLSDSVPFPLFTHPSLQQLTLSFNSFTSVQSPPFPLTTVLKSEAIAIDLSNNELRGFLPSFMALMPKLSALSLENNKFSGMIPTQFAIKTVLPGSRLSPFVRLLLGGNYLYGPIPDPLMELQPGFADVRLNDNCLYRCPVMQTGVEKITVHFPFFHPDMNSIGTGKANHDLDVSELHWIYDHGLEHAYPRRHLIKVDTKIHRYDLMESRPQCLSIRKVVAVVGAAAAAIQSSNVTTVSKLSMEISMHARNFSLLFFLIFSTLASSKACHTVDKEALLDFKHKITDDPSKLLHSWKVSSDCCTSWEGVACDGSGRVVNVSRPGLVSDNDFIEDTYMSGTLSPYLGNLSSLRILDLSNLKDLKGPIPEELGKLSKLTHLFLDTNKLTGSIPFTLRYFSQLEKMYLSDNLISGIVHPSVMESWTSVSELGLSGNSLSGPIPPTIGKLVMITKLDLHGNKFTGRIPKGFGNLKNLRYLDLSENQITGSIPQSIGGLAALELLYLNQNQLTGRIPSSISGLDSMIFCRISENRLSGSLPPSIGQLSKVQRLILENNKLTGKLPASIGHLTALTDIFFSNNYFTGKIPPSFGNLLNLQTLDLSRNRLFGQLPPQLAKLKSLQTLDLSYNPVGLGRIPNWFQELRVFQLMLANTGIEGELPHWLSSSSVSKLDLSGNALTGKLPRWIGNMTGLSFLNLSNNGFHSSIPVEFKNLSLLMDLDLHSNKFSGHVNVIFSKEVQTPLGHFNSIDLSSNMFTGPIEDDIGERPAMSSISSLVLSHNKLGGSLPKSIGKMRELQVLKLVNTGLSGMIPEELGDAKELSTILLSRNKLTGAIPEIVINLKQLKQFDVSSNRLRGRIPPHKAIIPVAAFKNNPGLYVFYLFVEAILVHAKCFFPSEPVQAKEYVQKQSRLLLDEKEAYRGIGSPRNS</sequence>
<comment type="caution">
    <text evidence="17">The sequence shown here is derived from an EMBL/GenBank/DDBJ whole genome shotgun (WGS) entry which is preliminary data.</text>
</comment>
<feature type="domain" description="Leucine-rich repeat-containing N-terminal plant-type" evidence="16">
    <location>
        <begin position="534"/>
        <end position="572"/>
    </location>
</feature>
<dbReference type="AlphaFoldDB" id="A0A835JVB4"/>
<dbReference type="GO" id="GO:0016020">
    <property type="term" value="C:membrane"/>
    <property type="evidence" value="ECO:0007669"/>
    <property type="project" value="UniProtKB-SubCell"/>
</dbReference>
<evidence type="ECO:0000256" key="14">
    <source>
        <dbReference type="ARBA" id="ARBA00023180"/>
    </source>
</evidence>
<dbReference type="PRINTS" id="PR00019">
    <property type="entry name" value="LEURICHRPT"/>
</dbReference>
<dbReference type="OrthoDB" id="676979at2759"/>
<evidence type="ECO:0000256" key="1">
    <source>
        <dbReference type="ARBA" id="ARBA00004167"/>
    </source>
</evidence>
<evidence type="ECO:0000256" key="7">
    <source>
        <dbReference type="ARBA" id="ARBA00022729"/>
    </source>
</evidence>
<evidence type="ECO:0000259" key="16">
    <source>
        <dbReference type="Pfam" id="PF08263"/>
    </source>
</evidence>
<dbReference type="Gene3D" id="3.80.10.10">
    <property type="entry name" value="Ribonuclease Inhibitor"/>
    <property type="match status" value="7"/>
</dbReference>
<keyword evidence="12" id="KW-1133">Transmembrane helix</keyword>
<keyword evidence="13" id="KW-0472">Membrane</keyword>
<evidence type="ECO:0000256" key="4">
    <source>
        <dbReference type="ARBA" id="ARBA00022614"/>
    </source>
</evidence>
<evidence type="ECO:0000313" key="18">
    <source>
        <dbReference type="Proteomes" id="UP000657918"/>
    </source>
</evidence>
<keyword evidence="10" id="KW-0418">Kinase</keyword>
<name>A0A835JVB4_9ROSI</name>
<feature type="chain" id="PRO_5032970303" description="non-specific serine/threonine protein kinase" evidence="15">
    <location>
        <begin position="24"/>
        <end position="1184"/>
    </location>
</feature>
<accession>A0A835JVB4</accession>
<keyword evidence="9" id="KW-0547">Nucleotide-binding</keyword>
<keyword evidence="11" id="KW-0067">ATP-binding</keyword>
<feature type="signal peptide" evidence="15">
    <location>
        <begin position="1"/>
        <end position="23"/>
    </location>
</feature>
<dbReference type="InterPro" id="IPR001611">
    <property type="entry name" value="Leu-rich_rpt"/>
</dbReference>
<keyword evidence="5" id="KW-0808">Transferase</keyword>
<dbReference type="Pfam" id="PF13855">
    <property type="entry name" value="LRR_8"/>
    <property type="match status" value="3"/>
</dbReference>
<reference evidence="17 18" key="1">
    <citation type="submission" date="2020-10" db="EMBL/GenBank/DDBJ databases">
        <title>Plant Genome Project.</title>
        <authorList>
            <person name="Zhang R.-G."/>
        </authorList>
    </citation>
    <scope>NUCLEOTIDE SEQUENCE [LARGE SCALE GENOMIC DNA]</scope>
    <source>
        <strain evidence="17">FAFU-HL-1</strain>
        <tissue evidence="17">Leaf</tissue>
    </source>
</reference>
<dbReference type="SUPFAM" id="SSF52058">
    <property type="entry name" value="L domain-like"/>
    <property type="match status" value="2"/>
</dbReference>
<dbReference type="Pfam" id="PF08263">
    <property type="entry name" value="LRRNT_2"/>
    <property type="match status" value="2"/>
</dbReference>
<evidence type="ECO:0000256" key="6">
    <source>
        <dbReference type="ARBA" id="ARBA00022692"/>
    </source>
</evidence>
<evidence type="ECO:0000256" key="8">
    <source>
        <dbReference type="ARBA" id="ARBA00022737"/>
    </source>
</evidence>
<dbReference type="EMBL" id="JADGMS010000007">
    <property type="protein sequence ID" value="KAF9678242.1"/>
    <property type="molecule type" value="Genomic_DNA"/>
</dbReference>
<keyword evidence="8" id="KW-0677">Repeat</keyword>
<dbReference type="SMART" id="SM00365">
    <property type="entry name" value="LRR_SD22"/>
    <property type="match status" value="7"/>
</dbReference>
<dbReference type="InterPro" id="IPR013210">
    <property type="entry name" value="LRR_N_plant-typ"/>
</dbReference>
<evidence type="ECO:0000256" key="12">
    <source>
        <dbReference type="ARBA" id="ARBA00022989"/>
    </source>
</evidence>
<evidence type="ECO:0000256" key="13">
    <source>
        <dbReference type="ARBA" id="ARBA00023136"/>
    </source>
</evidence>
<dbReference type="SMART" id="SM00369">
    <property type="entry name" value="LRR_TYP"/>
    <property type="match status" value="16"/>
</dbReference>
<evidence type="ECO:0000256" key="9">
    <source>
        <dbReference type="ARBA" id="ARBA00022741"/>
    </source>
</evidence>
<dbReference type="Pfam" id="PF00560">
    <property type="entry name" value="LRR_1"/>
    <property type="match status" value="10"/>
</dbReference>
<evidence type="ECO:0000256" key="11">
    <source>
        <dbReference type="ARBA" id="ARBA00022840"/>
    </source>
</evidence>
<proteinExistence type="predicted"/>
<dbReference type="GO" id="GO:0004674">
    <property type="term" value="F:protein serine/threonine kinase activity"/>
    <property type="evidence" value="ECO:0007669"/>
    <property type="project" value="UniProtKB-KW"/>
</dbReference>
<dbReference type="Proteomes" id="UP000657918">
    <property type="component" value="Unassembled WGS sequence"/>
</dbReference>
<evidence type="ECO:0000256" key="10">
    <source>
        <dbReference type="ARBA" id="ARBA00022777"/>
    </source>
</evidence>
<dbReference type="InterPro" id="IPR032675">
    <property type="entry name" value="LRR_dom_sf"/>
</dbReference>
<evidence type="ECO:0000256" key="5">
    <source>
        <dbReference type="ARBA" id="ARBA00022679"/>
    </source>
</evidence>
<evidence type="ECO:0000256" key="3">
    <source>
        <dbReference type="ARBA" id="ARBA00022527"/>
    </source>
</evidence>
<keyword evidence="3" id="KW-0723">Serine/threonine-protein kinase</keyword>
<dbReference type="SUPFAM" id="SSF52047">
    <property type="entry name" value="RNI-like"/>
    <property type="match status" value="1"/>
</dbReference>
<evidence type="ECO:0000256" key="2">
    <source>
        <dbReference type="ARBA" id="ARBA00012513"/>
    </source>
</evidence>
<protein>
    <recommendedName>
        <fullName evidence="2">non-specific serine/threonine protein kinase</fullName>
        <ecNumber evidence="2">2.7.11.1</ecNumber>
    </recommendedName>
</protein>
<dbReference type="FunFam" id="3.80.10.10:FF:000095">
    <property type="entry name" value="LRR receptor-like serine/threonine-protein kinase GSO1"/>
    <property type="match status" value="2"/>
</dbReference>
<keyword evidence="18" id="KW-1185">Reference proteome</keyword>
<keyword evidence="4" id="KW-0433">Leucine-rich repeat</keyword>
<organism evidence="17 18">
    <name type="scientific">Salix dunnii</name>
    <dbReference type="NCBI Taxonomy" id="1413687"/>
    <lineage>
        <taxon>Eukaryota</taxon>
        <taxon>Viridiplantae</taxon>
        <taxon>Streptophyta</taxon>
        <taxon>Embryophyta</taxon>
        <taxon>Tracheophyta</taxon>
        <taxon>Spermatophyta</taxon>
        <taxon>Magnoliopsida</taxon>
        <taxon>eudicotyledons</taxon>
        <taxon>Gunneridae</taxon>
        <taxon>Pentapetalae</taxon>
        <taxon>rosids</taxon>
        <taxon>fabids</taxon>
        <taxon>Malpighiales</taxon>
        <taxon>Salicaceae</taxon>
        <taxon>Saliceae</taxon>
        <taxon>Salix</taxon>
    </lineage>
</organism>